<evidence type="ECO:0008006" key="10">
    <source>
        <dbReference type="Google" id="ProtNLM"/>
    </source>
</evidence>
<evidence type="ECO:0000256" key="5">
    <source>
        <dbReference type="ARBA" id="ARBA00023136"/>
    </source>
</evidence>
<evidence type="ECO:0000256" key="6">
    <source>
        <dbReference type="SAM" id="Phobius"/>
    </source>
</evidence>
<feature type="signal peptide" evidence="7">
    <location>
        <begin position="1"/>
        <end position="21"/>
    </location>
</feature>
<dbReference type="Pfam" id="PF13517">
    <property type="entry name" value="FG-GAP_3"/>
    <property type="match status" value="1"/>
</dbReference>
<dbReference type="InterPro" id="IPR015943">
    <property type="entry name" value="WD40/YVTN_repeat-like_dom_sf"/>
</dbReference>
<keyword evidence="9" id="KW-1185">Reference proteome</keyword>
<dbReference type="InterPro" id="IPR045232">
    <property type="entry name" value="FAM234"/>
</dbReference>
<keyword evidence="4 6" id="KW-1133">Transmembrane helix</keyword>
<evidence type="ECO:0000256" key="7">
    <source>
        <dbReference type="SAM" id="SignalP"/>
    </source>
</evidence>
<dbReference type="PANTHER" id="PTHR21419:SF23">
    <property type="entry name" value="PROTEIN DEFECTIVE IN EXINE FORMATION 1"/>
    <property type="match status" value="1"/>
</dbReference>
<evidence type="ECO:0000256" key="3">
    <source>
        <dbReference type="ARBA" id="ARBA00022729"/>
    </source>
</evidence>
<dbReference type="AlphaFoldDB" id="A0AAD9JBP4"/>
<protein>
    <recommendedName>
        <fullName evidence="10">Protein DEFECTIVE IN EXINE FORMATION 1-like</fullName>
    </recommendedName>
</protein>
<reference evidence="8" key="1">
    <citation type="journal article" date="2023" name="Mol. Biol. Evol.">
        <title>Third-Generation Sequencing Reveals the Adaptive Role of the Epigenome in Three Deep-Sea Polychaetes.</title>
        <authorList>
            <person name="Perez M."/>
            <person name="Aroh O."/>
            <person name="Sun Y."/>
            <person name="Lan Y."/>
            <person name="Juniper S.K."/>
            <person name="Young C.R."/>
            <person name="Angers B."/>
            <person name="Qian P.Y."/>
        </authorList>
    </citation>
    <scope>NUCLEOTIDE SEQUENCE</scope>
    <source>
        <strain evidence="8">P08H-3</strain>
    </source>
</reference>
<sequence length="656" mass="72648">MFIRSAATLYIATLYVCLTEARHFASKPNVKCMPGFHIEWTRELSTSPIAATSLITDINADGELDVITATFAGDIHVLRASDGKSLPGTDWPYRLLQSTIHASPIQYDYNRDGMLDVIITTSQGEIHVVSWNGTFITKHQLDGLYVQRDWYKKILTAEEDNIHDYILDKPTDDPNYIVIDVHVLATPVLIDLNRDGSTEELIIPVSYFYDLDYYSTPELFDELNNGLSYSDLDNYLASSLIILNITDMSTVNTIHLELTKVKAEYPGYQLFSPTVLDLDGDDGPLEIITGSSAGHLHVYNSNGSIKPGFPIVTDTLHGQITVEDVTGDGVLDIIITDISSNVACYSATGQLQWEVQTSGSRPSGTRVASHHGNHSSQVILATDDGYVWVLDGTTGSVLDDWPFKIKGKLSTVPLITRIESLPSPVIMLLDSAGFLQILGLDKCRQAVTLKETSLVQVLSHDMIVTSPGLEFLIATDDGALICLRQTNETGLLPQDGVSHVNLFSWPMEVKNMNNFAFALYAVDIICDVQVTASSFLLTITLFDDDKMYNSSYGYNIQVHVGGLLLKTFRIQNINKVHVLEVPSPIHPIKGHLVVSCLDRYGRLAQQIVPISFYESLPNDVQWLLISPTVALGLLLLVLYAFPPEMLLPTYYQAKNR</sequence>
<dbReference type="EMBL" id="JAODUP010000427">
    <property type="protein sequence ID" value="KAK2150001.1"/>
    <property type="molecule type" value="Genomic_DNA"/>
</dbReference>
<evidence type="ECO:0000256" key="1">
    <source>
        <dbReference type="ARBA" id="ARBA00004167"/>
    </source>
</evidence>
<keyword evidence="2 6" id="KW-0812">Transmembrane</keyword>
<organism evidence="8 9">
    <name type="scientific">Paralvinella palmiformis</name>
    <dbReference type="NCBI Taxonomy" id="53620"/>
    <lineage>
        <taxon>Eukaryota</taxon>
        <taxon>Metazoa</taxon>
        <taxon>Spiralia</taxon>
        <taxon>Lophotrochozoa</taxon>
        <taxon>Annelida</taxon>
        <taxon>Polychaeta</taxon>
        <taxon>Sedentaria</taxon>
        <taxon>Canalipalpata</taxon>
        <taxon>Terebellida</taxon>
        <taxon>Terebelliformia</taxon>
        <taxon>Alvinellidae</taxon>
        <taxon>Paralvinella</taxon>
    </lineage>
</organism>
<dbReference type="InterPro" id="IPR013517">
    <property type="entry name" value="FG-GAP"/>
</dbReference>
<evidence type="ECO:0000313" key="8">
    <source>
        <dbReference type="EMBL" id="KAK2150001.1"/>
    </source>
</evidence>
<feature type="transmembrane region" description="Helical" evidence="6">
    <location>
        <begin position="620"/>
        <end position="641"/>
    </location>
</feature>
<evidence type="ECO:0000313" key="9">
    <source>
        <dbReference type="Proteomes" id="UP001208570"/>
    </source>
</evidence>
<dbReference type="Gene3D" id="2.130.10.10">
    <property type="entry name" value="YVTN repeat-like/Quinoprotein amine dehydrogenase"/>
    <property type="match status" value="1"/>
</dbReference>
<gene>
    <name evidence="8" type="ORF">LSH36_427g01033</name>
</gene>
<name>A0AAD9JBP4_9ANNE</name>
<dbReference type="GO" id="GO:0016020">
    <property type="term" value="C:membrane"/>
    <property type="evidence" value="ECO:0007669"/>
    <property type="project" value="UniProtKB-SubCell"/>
</dbReference>
<evidence type="ECO:0000256" key="2">
    <source>
        <dbReference type="ARBA" id="ARBA00022692"/>
    </source>
</evidence>
<comment type="subcellular location">
    <subcellularLocation>
        <location evidence="1">Membrane</location>
        <topology evidence="1">Single-pass membrane protein</topology>
    </subcellularLocation>
</comment>
<accession>A0AAD9JBP4</accession>
<comment type="caution">
    <text evidence="8">The sequence shown here is derived from an EMBL/GenBank/DDBJ whole genome shotgun (WGS) entry which is preliminary data.</text>
</comment>
<dbReference type="InterPro" id="IPR028994">
    <property type="entry name" value="Integrin_alpha_N"/>
</dbReference>
<dbReference type="PANTHER" id="PTHR21419">
    <property type="match status" value="1"/>
</dbReference>
<proteinExistence type="predicted"/>
<evidence type="ECO:0000256" key="4">
    <source>
        <dbReference type="ARBA" id="ARBA00022989"/>
    </source>
</evidence>
<feature type="chain" id="PRO_5042151097" description="Protein DEFECTIVE IN EXINE FORMATION 1-like" evidence="7">
    <location>
        <begin position="22"/>
        <end position="656"/>
    </location>
</feature>
<keyword evidence="5 6" id="KW-0472">Membrane</keyword>
<dbReference type="Proteomes" id="UP001208570">
    <property type="component" value="Unassembled WGS sequence"/>
</dbReference>
<keyword evidence="3 7" id="KW-0732">Signal</keyword>
<dbReference type="SUPFAM" id="SSF69318">
    <property type="entry name" value="Integrin alpha N-terminal domain"/>
    <property type="match status" value="1"/>
</dbReference>